<evidence type="ECO:0000256" key="1">
    <source>
        <dbReference type="PROSITE-ProRule" id="PRU00285"/>
    </source>
</evidence>
<accession>A0ABQ3YEN9</accession>
<organism evidence="4 5">
    <name type="scientific">Paractinoplanes deccanensis</name>
    <dbReference type="NCBI Taxonomy" id="113561"/>
    <lineage>
        <taxon>Bacteria</taxon>
        <taxon>Bacillati</taxon>
        <taxon>Actinomycetota</taxon>
        <taxon>Actinomycetes</taxon>
        <taxon>Micromonosporales</taxon>
        <taxon>Micromonosporaceae</taxon>
        <taxon>Paractinoplanes</taxon>
    </lineage>
</organism>
<keyword evidence="5" id="KW-1185">Reference proteome</keyword>
<dbReference type="CDD" id="cd06464">
    <property type="entry name" value="ACD_sHsps-like"/>
    <property type="match status" value="1"/>
</dbReference>
<proteinExistence type="inferred from homology"/>
<gene>
    <name evidence="4" type="ORF">Ade02nite_71110</name>
</gene>
<dbReference type="InterPro" id="IPR002068">
    <property type="entry name" value="A-crystallin/Hsp20_dom"/>
</dbReference>
<dbReference type="EMBL" id="BOMI01000146">
    <property type="protein sequence ID" value="GID78470.1"/>
    <property type="molecule type" value="Genomic_DNA"/>
</dbReference>
<name>A0ABQ3YEN9_9ACTN</name>
<dbReference type="PANTHER" id="PTHR11527">
    <property type="entry name" value="HEAT-SHOCK PROTEIN 20 FAMILY MEMBER"/>
    <property type="match status" value="1"/>
</dbReference>
<reference evidence="4 5" key="1">
    <citation type="submission" date="2021-01" db="EMBL/GenBank/DDBJ databases">
        <title>Whole genome shotgun sequence of Actinoplanes deccanensis NBRC 13994.</title>
        <authorList>
            <person name="Komaki H."/>
            <person name="Tamura T."/>
        </authorList>
    </citation>
    <scope>NUCLEOTIDE SEQUENCE [LARGE SCALE GENOMIC DNA]</scope>
    <source>
        <strain evidence="4 5">NBRC 13994</strain>
    </source>
</reference>
<evidence type="ECO:0000256" key="2">
    <source>
        <dbReference type="RuleBase" id="RU003616"/>
    </source>
</evidence>
<dbReference type="Proteomes" id="UP000609879">
    <property type="component" value="Unassembled WGS sequence"/>
</dbReference>
<evidence type="ECO:0000259" key="3">
    <source>
        <dbReference type="PROSITE" id="PS01031"/>
    </source>
</evidence>
<dbReference type="RefSeq" id="WP_203773403.1">
    <property type="nucleotide sequence ID" value="NZ_BAAABO010000038.1"/>
</dbReference>
<comment type="similarity">
    <text evidence="1 2">Belongs to the small heat shock protein (HSP20) family.</text>
</comment>
<dbReference type="InterPro" id="IPR031107">
    <property type="entry name" value="Small_HSP"/>
</dbReference>
<dbReference type="Pfam" id="PF00011">
    <property type="entry name" value="HSP20"/>
    <property type="match status" value="1"/>
</dbReference>
<sequence length="131" mass="15044">MSGLLPRLFGDMTDWFEVDFPRPLPAIRFEDKVSEDEYVLRAELPGLDPEKDIQITALHGVLTVRAERREEEQNRHRTEFRYGSLQRSVRLPGNADEDAIKATYRKGILEITVPLTEPQPSGRQIAIAKQE</sequence>
<dbReference type="SUPFAM" id="SSF49764">
    <property type="entry name" value="HSP20-like chaperones"/>
    <property type="match status" value="1"/>
</dbReference>
<evidence type="ECO:0000313" key="5">
    <source>
        <dbReference type="Proteomes" id="UP000609879"/>
    </source>
</evidence>
<protein>
    <recommendedName>
        <fullName evidence="3">SHSP domain-containing protein</fullName>
    </recommendedName>
</protein>
<evidence type="ECO:0000313" key="4">
    <source>
        <dbReference type="EMBL" id="GID78470.1"/>
    </source>
</evidence>
<feature type="domain" description="SHSP" evidence="3">
    <location>
        <begin position="18"/>
        <end position="130"/>
    </location>
</feature>
<dbReference type="InterPro" id="IPR008978">
    <property type="entry name" value="HSP20-like_chaperone"/>
</dbReference>
<comment type="caution">
    <text evidence="4">The sequence shown here is derived from an EMBL/GenBank/DDBJ whole genome shotgun (WGS) entry which is preliminary data.</text>
</comment>
<dbReference type="Gene3D" id="2.60.40.790">
    <property type="match status" value="1"/>
</dbReference>
<dbReference type="PROSITE" id="PS01031">
    <property type="entry name" value="SHSP"/>
    <property type="match status" value="1"/>
</dbReference>